<dbReference type="Proteomes" id="UP001150581">
    <property type="component" value="Unassembled WGS sequence"/>
</dbReference>
<evidence type="ECO:0000313" key="1">
    <source>
        <dbReference type="EMBL" id="KAJ1891425.1"/>
    </source>
</evidence>
<keyword evidence="2" id="KW-1185">Reference proteome</keyword>
<protein>
    <submittedName>
        <fullName evidence="1">Uncharacterized protein</fullName>
    </submittedName>
</protein>
<reference evidence="1" key="1">
    <citation type="submission" date="2022-07" db="EMBL/GenBank/DDBJ databases">
        <title>Phylogenomic reconstructions and comparative analyses of Kickxellomycotina fungi.</title>
        <authorList>
            <person name="Reynolds N.K."/>
            <person name="Stajich J.E."/>
            <person name="Barry K."/>
            <person name="Grigoriev I.V."/>
            <person name="Crous P."/>
            <person name="Smith M.E."/>
        </authorList>
    </citation>
    <scope>NUCLEOTIDE SEQUENCE</scope>
    <source>
        <strain evidence="1">Benny 63K</strain>
    </source>
</reference>
<comment type="caution">
    <text evidence="1">The sequence shown here is derived from an EMBL/GenBank/DDBJ whole genome shotgun (WGS) entry which is preliminary data.</text>
</comment>
<name>A0ACC1IAW0_9FUNG</name>
<dbReference type="EMBL" id="JANBPG010001159">
    <property type="protein sequence ID" value="KAJ1891425.1"/>
    <property type="molecule type" value="Genomic_DNA"/>
</dbReference>
<evidence type="ECO:0000313" key="2">
    <source>
        <dbReference type="Proteomes" id="UP001150581"/>
    </source>
</evidence>
<accession>A0ACC1IAW0</accession>
<sequence>MKLTDLINPDFIATYIKQNSFVALSLDNRLDTGDVFAVDGNGILVLSLCKDTYEELGLVGEAAQFPLERGARHIVRVDLRSDVMVPEKKYYQRVKKCFERTFTREVRFVVGWYDSETGGALNFDVPGAVECQPTFDEEHQLRDVWVPDVCDLQDVQEARNTAGSGSGVSDVWMERATDVFEWIGMASSAEAGAGAGAGVLQRILSANDGSSSSNDQDICTYSVSEPRKSLTLNSVSVSGLLSAKAISRLSAAALHHLASQQQQEQQAKSPLFLCVWGHEDAPVSWSASEHGFLTSGENMYAQVYNPNTDKCTTFQACGPWDSHS</sequence>
<organism evidence="1 2">
    <name type="scientific">Kickxella alabastrina</name>
    <dbReference type="NCBI Taxonomy" id="61397"/>
    <lineage>
        <taxon>Eukaryota</taxon>
        <taxon>Fungi</taxon>
        <taxon>Fungi incertae sedis</taxon>
        <taxon>Zoopagomycota</taxon>
        <taxon>Kickxellomycotina</taxon>
        <taxon>Kickxellomycetes</taxon>
        <taxon>Kickxellales</taxon>
        <taxon>Kickxellaceae</taxon>
        <taxon>Kickxella</taxon>
    </lineage>
</organism>
<gene>
    <name evidence="1" type="ORF">LPJ66_006928</name>
</gene>
<proteinExistence type="predicted"/>